<dbReference type="PANTHER" id="PTHR47966">
    <property type="entry name" value="BETA-SITE APP-CLEAVING ENZYME, ISOFORM A-RELATED"/>
    <property type="match status" value="1"/>
</dbReference>
<dbReference type="InterPro" id="IPR033121">
    <property type="entry name" value="PEPTIDASE_A1"/>
</dbReference>
<reference evidence="13" key="1">
    <citation type="submission" date="2011-03" db="EMBL/GenBank/DDBJ databases">
        <title>Version 3 of the genome sequence of Otolemur garnettii (Bushbaby).</title>
        <authorList>
            <consortium name="The Broad Institute Genome Sequencing Platform"/>
            <person name="Di Palma F."/>
            <person name="Johnson J."/>
            <person name="Lander E.S."/>
            <person name="Lindblad-Toh K."/>
            <person name="Jaffe D.B."/>
            <person name="Gnerre S."/>
            <person name="MacCallum I."/>
            <person name="Przybylski D."/>
            <person name="Ribeiro F.J."/>
            <person name="Burton J.N."/>
            <person name="Walker B.J."/>
            <person name="Sharpe T."/>
            <person name="Hall G."/>
        </authorList>
    </citation>
    <scope>NUCLEOTIDE SEQUENCE [LARGE SCALE GENOMIC DNA]</scope>
</reference>
<dbReference type="InterPro" id="IPR021109">
    <property type="entry name" value="Peptidase_aspartic_dom_sf"/>
</dbReference>
<keyword evidence="5" id="KW-0865">Zymogen</keyword>
<keyword evidence="10" id="KW-0732">Signal</keyword>
<dbReference type="GeneTree" id="ENSGT00940000162710"/>
<accession>H0XM90</accession>
<feature type="active site" evidence="7">
    <location>
        <position position="274"/>
    </location>
</feature>
<evidence type="ECO:0000256" key="6">
    <source>
        <dbReference type="ARBA" id="ARBA00023157"/>
    </source>
</evidence>
<feature type="disulfide bond" evidence="8">
    <location>
        <begin position="105"/>
        <end position="110"/>
    </location>
</feature>
<dbReference type="PANTHER" id="PTHR47966:SF13">
    <property type="entry name" value="CHYMOSIN"/>
    <property type="match status" value="1"/>
</dbReference>
<evidence type="ECO:0000256" key="10">
    <source>
        <dbReference type="SAM" id="SignalP"/>
    </source>
</evidence>
<feature type="disulfide bond" evidence="8">
    <location>
        <begin position="308"/>
        <end position="341"/>
    </location>
</feature>
<evidence type="ECO:0000313" key="13">
    <source>
        <dbReference type="Proteomes" id="UP000005225"/>
    </source>
</evidence>
<evidence type="ECO:0000256" key="8">
    <source>
        <dbReference type="PIRSR" id="PIRSR601461-2"/>
    </source>
</evidence>
<dbReference type="STRING" id="30611.ENSOGAP00000017230"/>
<reference evidence="12" key="3">
    <citation type="submission" date="2025-09" db="UniProtKB">
        <authorList>
            <consortium name="Ensembl"/>
        </authorList>
    </citation>
    <scope>IDENTIFICATION</scope>
</reference>
<dbReference type="Pfam" id="PF07966">
    <property type="entry name" value="A1_Propeptide"/>
    <property type="match status" value="1"/>
</dbReference>
<dbReference type="HOGENOM" id="CLU_013253_3_0_1"/>
<feature type="signal peptide" evidence="10">
    <location>
        <begin position="1"/>
        <end position="18"/>
    </location>
</feature>
<dbReference type="GO" id="GO:0004190">
    <property type="term" value="F:aspartic-type endopeptidase activity"/>
    <property type="evidence" value="ECO:0007669"/>
    <property type="project" value="UniProtKB-KW"/>
</dbReference>
<dbReference type="OMA" id="SEICFGC"/>
<dbReference type="OrthoDB" id="771136at2759"/>
<dbReference type="MEROPS" id="A01.006"/>
<dbReference type="SUPFAM" id="SSF50630">
    <property type="entry name" value="Acid proteases"/>
    <property type="match status" value="1"/>
</dbReference>
<dbReference type="InterPro" id="IPR001461">
    <property type="entry name" value="Aspartic_peptidase_A1"/>
</dbReference>
<dbReference type="Proteomes" id="UP000005225">
    <property type="component" value="Unassembled WGS sequence"/>
</dbReference>
<dbReference type="InterPro" id="IPR001969">
    <property type="entry name" value="Aspartic_peptidase_AS"/>
</dbReference>
<feature type="chain" id="PRO_5003546147" description="Peptidase A1 domain-containing protein" evidence="10">
    <location>
        <begin position="19"/>
        <end position="380"/>
    </location>
</feature>
<evidence type="ECO:0000256" key="3">
    <source>
        <dbReference type="ARBA" id="ARBA00022750"/>
    </source>
</evidence>
<organism evidence="12 13">
    <name type="scientific">Otolemur garnettii</name>
    <name type="common">Small-eared galago</name>
    <name type="synonym">Garnett's greater bushbaby</name>
    <dbReference type="NCBI Taxonomy" id="30611"/>
    <lineage>
        <taxon>Eukaryota</taxon>
        <taxon>Metazoa</taxon>
        <taxon>Chordata</taxon>
        <taxon>Craniata</taxon>
        <taxon>Vertebrata</taxon>
        <taxon>Euteleostomi</taxon>
        <taxon>Mammalia</taxon>
        <taxon>Eutheria</taxon>
        <taxon>Euarchontoglires</taxon>
        <taxon>Primates</taxon>
        <taxon>Strepsirrhini</taxon>
        <taxon>Lorisiformes</taxon>
        <taxon>Galagidae</taxon>
        <taxon>Otolemur</taxon>
    </lineage>
</organism>
<dbReference type="Ensembl" id="ENSOGAT00000026497.1">
    <property type="protein sequence ID" value="ENSOGAP00000017230.1"/>
    <property type="gene ID" value="ENSOGAG00000029987.1"/>
</dbReference>
<dbReference type="Pfam" id="PF00026">
    <property type="entry name" value="Asp"/>
    <property type="match status" value="1"/>
</dbReference>
<evidence type="ECO:0000256" key="4">
    <source>
        <dbReference type="ARBA" id="ARBA00022801"/>
    </source>
</evidence>
<keyword evidence="2 9" id="KW-0645">Protease</keyword>
<dbReference type="InParanoid" id="H0XM90"/>
<dbReference type="Gene3D" id="6.10.140.60">
    <property type="match status" value="1"/>
</dbReference>
<dbReference type="EMBL" id="AAQR03022500">
    <property type="status" value="NOT_ANNOTATED_CDS"/>
    <property type="molecule type" value="Genomic_DNA"/>
</dbReference>
<dbReference type="PROSITE" id="PS00141">
    <property type="entry name" value="ASP_PROTEASE"/>
    <property type="match status" value="2"/>
</dbReference>
<evidence type="ECO:0000256" key="9">
    <source>
        <dbReference type="RuleBase" id="RU000454"/>
    </source>
</evidence>
<dbReference type="GeneID" id="100965584"/>
<dbReference type="PRINTS" id="PR00792">
    <property type="entry name" value="PEPSIN"/>
</dbReference>
<dbReference type="KEGG" id="oga:100965584"/>
<evidence type="ECO:0000313" key="12">
    <source>
        <dbReference type="Ensembl" id="ENSOGAP00000017230.1"/>
    </source>
</evidence>
<dbReference type="eggNOG" id="KOG1339">
    <property type="taxonomic scope" value="Eukaryota"/>
</dbReference>
<protein>
    <recommendedName>
        <fullName evidence="11">Peptidase A1 domain-containing protein</fullName>
    </recommendedName>
</protein>
<evidence type="ECO:0000256" key="2">
    <source>
        <dbReference type="ARBA" id="ARBA00022670"/>
    </source>
</evidence>
<dbReference type="PROSITE" id="PS51767">
    <property type="entry name" value="PEPTIDASE_A1"/>
    <property type="match status" value="1"/>
</dbReference>
<keyword evidence="4 9" id="KW-0378">Hydrolase</keyword>
<keyword evidence="13" id="KW-1185">Reference proteome</keyword>
<sequence length="380" mass="42059">MKCFVALFAILTVSQVSGITRIPLHKGKSLRTILGERGLLDYFLREYQYATNQNYSNLQEVARQPLTNYLDVQYFGTVSIGTPPQKFTVVFDTGSSDFWVPSVYCKSPACQNHHRFDPTESSTFKSLGDSISIQYGLGSMEGVLGTDTVTVSSIVIPDQTVGLSTLEPGNVFVYSQFDGVLGLGYPFLASRHSVPVFDNMMTRKLVAQDLFSVYMSRSGPGSMLTFGAIDQSYYTGSLHWVPVTVQRYWQFTVDRVTINDVVVACAGGCQAILDTGTSLLLGPTRDIYYIQKAIGATPGRFGLFNINCKSLSRMPTIVFEIHGKKYPLPPSAYTNQNSFSCTSGFQGHDSSQWILGDVFIREYYSVFDRSNNRVGLAKAI</sequence>
<feature type="active site" evidence="7">
    <location>
        <position position="92"/>
    </location>
</feature>
<dbReference type="GO" id="GO:0006508">
    <property type="term" value="P:proteolysis"/>
    <property type="evidence" value="ECO:0007669"/>
    <property type="project" value="UniProtKB-KW"/>
</dbReference>
<dbReference type="Gene3D" id="2.40.70.10">
    <property type="entry name" value="Acid Proteases"/>
    <property type="match status" value="2"/>
</dbReference>
<proteinExistence type="inferred from homology"/>
<evidence type="ECO:0000256" key="5">
    <source>
        <dbReference type="ARBA" id="ARBA00023145"/>
    </source>
</evidence>
<reference evidence="12" key="2">
    <citation type="submission" date="2025-08" db="UniProtKB">
        <authorList>
            <consortium name="Ensembl"/>
        </authorList>
    </citation>
    <scope>IDENTIFICATION</scope>
</reference>
<evidence type="ECO:0000256" key="7">
    <source>
        <dbReference type="PIRSR" id="PIRSR601461-1"/>
    </source>
</evidence>
<feature type="disulfide bond" evidence="8">
    <location>
        <begin position="265"/>
        <end position="269"/>
    </location>
</feature>
<dbReference type="AlphaFoldDB" id="H0XM90"/>
<evidence type="ECO:0000256" key="1">
    <source>
        <dbReference type="ARBA" id="ARBA00007447"/>
    </source>
</evidence>
<evidence type="ECO:0000259" key="11">
    <source>
        <dbReference type="PROSITE" id="PS51767"/>
    </source>
</evidence>
<keyword evidence="3 9" id="KW-0064">Aspartyl protease</keyword>
<gene>
    <name evidence="12" type="primary">LOC100965584</name>
</gene>
<name>H0XM90_OTOGA</name>
<comment type="similarity">
    <text evidence="1 9">Belongs to the peptidase A1 family.</text>
</comment>
<dbReference type="RefSeq" id="XP_003784088.1">
    <property type="nucleotide sequence ID" value="XM_003784040.1"/>
</dbReference>
<feature type="domain" description="Peptidase A1" evidence="11">
    <location>
        <begin position="74"/>
        <end position="377"/>
    </location>
</feature>
<dbReference type="InterPro" id="IPR012848">
    <property type="entry name" value="Aspartic_peptidase_N"/>
</dbReference>
<dbReference type="FunFam" id="2.40.70.10:FF:000006">
    <property type="entry name" value="Cathepsin E"/>
    <property type="match status" value="1"/>
</dbReference>
<keyword evidence="6 8" id="KW-1015">Disulfide bond</keyword>
<dbReference type="FunFam" id="2.40.70.10:FF:000004">
    <property type="entry name" value="Pepsin A"/>
    <property type="match status" value="1"/>
</dbReference>